<evidence type="ECO:0000256" key="3">
    <source>
        <dbReference type="PIRSR" id="PIRSR016184-1"/>
    </source>
</evidence>
<dbReference type="EMBL" id="PZPL01000001">
    <property type="protein sequence ID" value="PTL72304.1"/>
    <property type="molecule type" value="Genomic_DNA"/>
</dbReference>
<accession>A0A2T4US05</accession>
<dbReference type="RefSeq" id="WP_107574026.1">
    <property type="nucleotide sequence ID" value="NZ_PZPL01000001.1"/>
</dbReference>
<organism evidence="4 5">
    <name type="scientific">Rathayibacter caricis DSM 15933</name>
    <dbReference type="NCBI Taxonomy" id="1328867"/>
    <lineage>
        <taxon>Bacteria</taxon>
        <taxon>Bacillati</taxon>
        <taxon>Actinomycetota</taxon>
        <taxon>Actinomycetes</taxon>
        <taxon>Micrococcales</taxon>
        <taxon>Microbacteriaceae</taxon>
        <taxon>Rathayibacter</taxon>
    </lineage>
</organism>
<protein>
    <submittedName>
        <fullName evidence="4">Phenazine biosynthesis protein PhzF</fullName>
    </submittedName>
</protein>
<dbReference type="PIRSF" id="PIRSF016184">
    <property type="entry name" value="PhzC_PhzF"/>
    <property type="match status" value="1"/>
</dbReference>
<dbReference type="Pfam" id="PF02567">
    <property type="entry name" value="PhzC-PhzF"/>
    <property type="match status" value="1"/>
</dbReference>
<comment type="caution">
    <text evidence="4">The sequence shown here is derived from an EMBL/GenBank/DDBJ whole genome shotgun (WGS) entry which is preliminary data.</text>
</comment>
<proteinExistence type="inferred from homology"/>
<evidence type="ECO:0000256" key="1">
    <source>
        <dbReference type="ARBA" id="ARBA00008270"/>
    </source>
</evidence>
<dbReference type="InterPro" id="IPR003719">
    <property type="entry name" value="Phenazine_PhzF-like"/>
</dbReference>
<dbReference type="GO" id="GO:0016853">
    <property type="term" value="F:isomerase activity"/>
    <property type="evidence" value="ECO:0007669"/>
    <property type="project" value="UniProtKB-KW"/>
</dbReference>
<feature type="active site" evidence="3">
    <location>
        <position position="45"/>
    </location>
</feature>
<keyword evidence="5" id="KW-1185">Reference proteome</keyword>
<dbReference type="PANTHER" id="PTHR13774:SF39">
    <property type="entry name" value="BIOSYNTHESIS PROTEIN, PUTATIVE-RELATED"/>
    <property type="match status" value="1"/>
</dbReference>
<dbReference type="GO" id="GO:0005737">
    <property type="term" value="C:cytoplasm"/>
    <property type="evidence" value="ECO:0007669"/>
    <property type="project" value="TreeGrafter"/>
</dbReference>
<dbReference type="PANTHER" id="PTHR13774">
    <property type="entry name" value="PHENAZINE BIOSYNTHESIS PROTEIN"/>
    <property type="match status" value="1"/>
</dbReference>
<reference evidence="4 5" key="1">
    <citation type="submission" date="2018-03" db="EMBL/GenBank/DDBJ databases">
        <title>Bacteriophage NCPPB3778 and a type I-E CRISPR drive the evolution of the US Biological Select Agent, Rathayibacter toxicus.</title>
        <authorList>
            <person name="Davis E.W.II."/>
            <person name="Tabima J.F."/>
            <person name="Weisberg A.J."/>
            <person name="Dantas Lopes L."/>
            <person name="Wiseman M.S."/>
            <person name="Wiseman M.S."/>
            <person name="Pupko T."/>
            <person name="Belcher M.S."/>
            <person name="Sechler A.J."/>
            <person name="Tancos M.A."/>
            <person name="Schroeder B.K."/>
            <person name="Murray T.D."/>
            <person name="Luster D.G."/>
            <person name="Schneider W.L."/>
            <person name="Rogers E."/>
            <person name="Andreote F.D."/>
            <person name="Grunwald N.J."/>
            <person name="Putnam M.L."/>
            <person name="Chang J.H."/>
        </authorList>
    </citation>
    <scope>NUCLEOTIDE SEQUENCE [LARGE SCALE GENOMIC DNA]</scope>
    <source>
        <strain evidence="4 5">DSM 15933</strain>
    </source>
</reference>
<dbReference type="AlphaFoldDB" id="A0A2T4US05"/>
<evidence type="ECO:0000313" key="4">
    <source>
        <dbReference type="EMBL" id="PTL72304.1"/>
    </source>
</evidence>
<name>A0A2T4US05_9MICO</name>
<gene>
    <name evidence="4" type="ORF">C1I63_05215</name>
</gene>
<dbReference type="NCBIfam" id="TIGR00654">
    <property type="entry name" value="PhzF_family"/>
    <property type="match status" value="1"/>
</dbReference>
<comment type="similarity">
    <text evidence="1">Belongs to the PhzF family.</text>
</comment>
<dbReference type="SUPFAM" id="SSF54506">
    <property type="entry name" value="Diaminopimelate epimerase-like"/>
    <property type="match status" value="1"/>
</dbReference>
<dbReference type="Proteomes" id="UP000241085">
    <property type="component" value="Unassembled WGS sequence"/>
</dbReference>
<dbReference type="Gene3D" id="3.10.310.10">
    <property type="entry name" value="Diaminopimelate Epimerase, Chain A, domain 1"/>
    <property type="match status" value="2"/>
</dbReference>
<evidence type="ECO:0000313" key="5">
    <source>
        <dbReference type="Proteomes" id="UP000241085"/>
    </source>
</evidence>
<keyword evidence="2" id="KW-0413">Isomerase</keyword>
<evidence type="ECO:0000256" key="2">
    <source>
        <dbReference type="ARBA" id="ARBA00023235"/>
    </source>
</evidence>
<sequence length="284" mass="29204">MTEILRLAAFPATPDGGNPAGVVLDATALDDAAMQGIAADVGYAETAFAIERTGLRRFRMRYFSPVAEVPFCGHATIATAVALAERDGAGAFVFDTPVGEVAIGTRVEGGAVLASFTSVEPRVVPLPDADIDAILRLLGLDRAALDARFAPAEAFAGNRHPILVLEDAAVFDGFSFEPAAMRGLMDARGWSGTVTIARALPDGGFETRNLFPVGTLSEDPATGSAAAALGGWLRAIGAVAPPTRVVVHQGRHVGRPSVLLVDVPASGGITMSGSAHAIEAPPAR</sequence>